<dbReference type="InterPro" id="IPR019786">
    <property type="entry name" value="Zinc_finger_PHD-type_CS"/>
</dbReference>
<evidence type="ECO:0000256" key="2">
    <source>
        <dbReference type="ARBA" id="ARBA00022771"/>
    </source>
</evidence>
<feature type="compositionally biased region" description="Polar residues" evidence="5">
    <location>
        <begin position="656"/>
        <end position="721"/>
    </location>
</feature>
<feature type="region of interest" description="Disordered" evidence="5">
    <location>
        <begin position="583"/>
        <end position="729"/>
    </location>
</feature>
<dbReference type="GO" id="GO:0005664">
    <property type="term" value="C:nuclear origin of replication recognition complex"/>
    <property type="evidence" value="ECO:0007669"/>
    <property type="project" value="InterPro"/>
</dbReference>
<name>A0AAW2ZBQ9_9EUKA</name>
<proteinExistence type="predicted"/>
<keyword evidence="1" id="KW-0479">Metal-binding</keyword>
<evidence type="ECO:0000313" key="8">
    <source>
        <dbReference type="Proteomes" id="UP001431209"/>
    </source>
</evidence>
<feature type="compositionally biased region" description="Low complexity" evidence="5">
    <location>
        <begin position="618"/>
        <end position="628"/>
    </location>
</feature>
<sequence>MKSTNSLRLFKRFDDEPLKFLDARKKCFEFCYAHIKEAADRLSISETTIIDVNMLVLQSILEFTQEWRQKRSECQNDHFLMHHLVIAQHIGSFTRQEGRLEGVYKDTDPQLNTTLPLVCEVNPGDATDLSKLLKKVMEDLPRWLSVSSRYYSIKDLVRWYQEVTQGEGQTFDENWITPAVVIVLNDVDKMDIKVLYKWLYACSEQIKNLPIVNILKISEAKVEETFNTLLTRDLSTRIEIKHFSAHNPSNTSFYKLIDELFIKHNRNVPIHPSHHLLKFLIHSFKSKTSNFDSFLNQVRYMLLEHFNTEPLSLLGVAAYQYPNDSEEFGTILDAFDATSLLNTIKFEPDDDILTELDQARQLFPLHQLIVQLTELSYRMLVRNECISHTTPGDAQLRVDIHVELMNNSTQVVDDLLNKIKKCSKSILIELCTQWTNILVSQRDQFEKECEELEMILKSLGHDYQHPIKQQLVQNLQLLEKLDLEEEQDETFKNVQDGQPMTFEEQPPSETIVTPLPTETTTVIKKRRVLKKQIKNQQHEESSGNDTLPTTPPPQSSLAVNNHHEHLESIPSSTNVPITSSRQLQQNDNDNNEPINTQQSQPTSTTVIKKRKLKKIPMTNSNPISNQITSPPPPSSSTSLNQDDDRDLQMENGHLEISNSIPLPSTPTRENNTSSAPSTPRIVSNSPRVTPIRTKTQQSDSITPNLNSTPTKSSNLIQNSPSVDDHHQFTTPIKKPRKRKLIFSPSNSVEPPEKKLHSEKCKICNSNQINDVVVNCSDCNKNVHLKCDGHDHHQNDDSFENIKYQCSDCKSKNQSFCYCGNIVRCDDGVVTKSCTICKCNFHPSCIGDFDFRNDRLDYICKYCKVPCLSCLRPSHVSMMKQCDSCCRFIHSNCIPPSNSQNSDSTFKCDYCRESQCSFCKKIVVDSEMIACDFCNNWCHFECAGITDKQQALNCNFCCNECLDSRVDCCYSCLRPNDHTTLECACGNREHSKCAGIGSDEIVDLYLCIKCTVPQKNICTKIRRKVDVCTCNMVIGNTPHISCANCKHTFHLSCINMTNSEKMKIDKYYCNKCESKTLRTEYIKVAKKSSKNKQKPSVAVKKSDKNKQKSSTVVKKTNLENDHSLNRYSCICKVPWGDNDVNMVQCDDCKGWTHIACVKGKTAQQVADMKVFHCHHCCEDEEEDDEEEEKKKKKKKKKSKQPIKKKPIKIASSSSSLLPINRVVQDISHVKLVNPTVELPIVQPVSLFNLKNKTFDKEIASTCYQFFKKFYEDHQWHHTNLTLDRLFFVNVSGIDSDPDGVLFFEHFVNKQRKTVFDGLLKSQTYHRDASHSDVVAAYTCYNVCGGGSSVFHLCEWFEMFVKCFHDGEDVEDIMKQELMQRRFGLAFRSIMIMGFVKMIPKRPLYFQKLVM</sequence>
<feature type="region of interest" description="Disordered" evidence="5">
    <location>
        <begin position="1086"/>
        <end position="1116"/>
    </location>
</feature>
<protein>
    <submittedName>
        <fullName evidence="7">Origin recognition complex subunit 3</fullName>
    </submittedName>
</protein>
<dbReference type="InterPro" id="IPR019787">
    <property type="entry name" value="Znf_PHD-finger"/>
</dbReference>
<dbReference type="GO" id="GO:0008270">
    <property type="term" value="F:zinc ion binding"/>
    <property type="evidence" value="ECO:0007669"/>
    <property type="project" value="UniProtKB-KW"/>
</dbReference>
<dbReference type="PROSITE" id="PS01359">
    <property type="entry name" value="ZF_PHD_1"/>
    <property type="match status" value="1"/>
</dbReference>
<keyword evidence="2 4" id="KW-0863">Zinc-finger</keyword>
<reference evidence="7 8" key="1">
    <citation type="submission" date="2024-03" db="EMBL/GenBank/DDBJ databases">
        <title>The Acrasis kona genome and developmental transcriptomes reveal deep origins of eukaryotic multicellular pathways.</title>
        <authorList>
            <person name="Sheikh S."/>
            <person name="Fu C.-J."/>
            <person name="Brown M.W."/>
            <person name="Baldauf S.L."/>
        </authorList>
    </citation>
    <scope>NUCLEOTIDE SEQUENCE [LARGE SCALE GENOMIC DNA]</scope>
    <source>
        <strain evidence="7 8">ATCC MYA-3509</strain>
    </source>
</reference>
<dbReference type="PANTHER" id="PTHR12748">
    <property type="entry name" value="ORIGIN RECOGNITION COMPLEX SUBUNIT 3"/>
    <property type="match status" value="1"/>
</dbReference>
<evidence type="ECO:0000256" key="1">
    <source>
        <dbReference type="ARBA" id="ARBA00022723"/>
    </source>
</evidence>
<dbReference type="InterPro" id="IPR045667">
    <property type="entry name" value="ORC3_N"/>
</dbReference>
<dbReference type="InterPro" id="IPR001965">
    <property type="entry name" value="Znf_PHD"/>
</dbReference>
<feature type="region of interest" description="Disordered" evidence="5">
    <location>
        <begin position="491"/>
        <end position="518"/>
    </location>
</feature>
<dbReference type="Pfam" id="PF00628">
    <property type="entry name" value="PHD"/>
    <property type="match status" value="1"/>
</dbReference>
<evidence type="ECO:0000256" key="4">
    <source>
        <dbReference type="PROSITE-ProRule" id="PRU00146"/>
    </source>
</evidence>
<dbReference type="SMART" id="SM00249">
    <property type="entry name" value="PHD"/>
    <property type="match status" value="7"/>
</dbReference>
<accession>A0AAW2ZBQ9</accession>
<dbReference type="EMBL" id="JAOPGA020001316">
    <property type="protein sequence ID" value="KAL0487211.1"/>
    <property type="molecule type" value="Genomic_DNA"/>
</dbReference>
<dbReference type="GO" id="GO:0003688">
    <property type="term" value="F:DNA replication origin binding"/>
    <property type="evidence" value="ECO:0007669"/>
    <property type="project" value="TreeGrafter"/>
</dbReference>
<feature type="compositionally biased region" description="Polar residues" evidence="5">
    <location>
        <begin position="583"/>
        <end position="606"/>
    </location>
</feature>
<dbReference type="GO" id="GO:0006270">
    <property type="term" value="P:DNA replication initiation"/>
    <property type="evidence" value="ECO:0007669"/>
    <property type="project" value="TreeGrafter"/>
</dbReference>
<feature type="region of interest" description="Disordered" evidence="5">
    <location>
        <begin position="1183"/>
        <end position="1205"/>
    </location>
</feature>
<dbReference type="PROSITE" id="PS50016">
    <property type="entry name" value="ZF_PHD_2"/>
    <property type="match status" value="1"/>
</dbReference>
<feature type="domain" description="PHD-type" evidence="6">
    <location>
        <begin position="904"/>
        <end position="963"/>
    </location>
</feature>
<evidence type="ECO:0000313" key="7">
    <source>
        <dbReference type="EMBL" id="KAL0487211.1"/>
    </source>
</evidence>
<dbReference type="InterPro" id="IPR011011">
    <property type="entry name" value="Znf_FYVE_PHD"/>
</dbReference>
<dbReference type="PANTHER" id="PTHR12748:SF0">
    <property type="entry name" value="ORIGIN RECOGNITION COMPLEX SUBUNIT 3"/>
    <property type="match status" value="1"/>
</dbReference>
<keyword evidence="3" id="KW-0862">Zinc</keyword>
<evidence type="ECO:0000259" key="6">
    <source>
        <dbReference type="PROSITE" id="PS50016"/>
    </source>
</evidence>
<feature type="compositionally biased region" description="Basic residues" evidence="5">
    <location>
        <begin position="1189"/>
        <end position="1205"/>
    </location>
</feature>
<keyword evidence="8" id="KW-1185">Reference proteome</keyword>
<dbReference type="SUPFAM" id="SSF57903">
    <property type="entry name" value="FYVE/PHD zinc finger"/>
    <property type="match status" value="5"/>
</dbReference>
<dbReference type="InterPro" id="IPR020795">
    <property type="entry name" value="ORC3"/>
</dbReference>
<organism evidence="7 8">
    <name type="scientific">Acrasis kona</name>
    <dbReference type="NCBI Taxonomy" id="1008807"/>
    <lineage>
        <taxon>Eukaryota</taxon>
        <taxon>Discoba</taxon>
        <taxon>Heterolobosea</taxon>
        <taxon>Tetramitia</taxon>
        <taxon>Eutetramitia</taxon>
        <taxon>Acrasidae</taxon>
        <taxon>Acrasis</taxon>
    </lineage>
</organism>
<dbReference type="Pfam" id="PF07034">
    <property type="entry name" value="ORC3_N"/>
    <property type="match status" value="1"/>
</dbReference>
<dbReference type="GO" id="GO:0005656">
    <property type="term" value="C:nuclear pre-replicative complex"/>
    <property type="evidence" value="ECO:0007669"/>
    <property type="project" value="TreeGrafter"/>
</dbReference>
<dbReference type="Proteomes" id="UP001431209">
    <property type="component" value="Unassembled WGS sequence"/>
</dbReference>
<feature type="region of interest" description="Disordered" evidence="5">
    <location>
        <begin position="531"/>
        <end position="558"/>
    </location>
</feature>
<dbReference type="GO" id="GO:0031261">
    <property type="term" value="C:DNA replication preinitiation complex"/>
    <property type="evidence" value="ECO:0007669"/>
    <property type="project" value="TreeGrafter"/>
</dbReference>
<comment type="caution">
    <text evidence="7">The sequence shown here is derived from an EMBL/GenBank/DDBJ whole genome shotgun (WGS) entry which is preliminary data.</text>
</comment>
<dbReference type="InterPro" id="IPR013083">
    <property type="entry name" value="Znf_RING/FYVE/PHD"/>
</dbReference>
<feature type="compositionally biased region" description="Low complexity" evidence="5">
    <location>
        <begin position="509"/>
        <end position="518"/>
    </location>
</feature>
<dbReference type="Gene3D" id="3.30.40.10">
    <property type="entry name" value="Zinc/RING finger domain, C3HC4 (zinc finger)"/>
    <property type="match status" value="4"/>
</dbReference>
<evidence type="ECO:0000256" key="5">
    <source>
        <dbReference type="SAM" id="MobiDB-lite"/>
    </source>
</evidence>
<gene>
    <name evidence="7" type="ORF">AKO1_012164</name>
</gene>
<evidence type="ECO:0000256" key="3">
    <source>
        <dbReference type="ARBA" id="ARBA00022833"/>
    </source>
</evidence>